<sequence length="107" mass="12141">MEFNDYLIYACHISSQHACVKYCMAPNADWFDKIIIAKSNFSIKCFCPVFKMNILPCLKGKSLLVNESEKIIYLVIRCTARTSVWGDQASTSVRVGEGGLKNQKQRL</sequence>
<keyword evidence="2" id="KW-1185">Reference proteome</keyword>
<accession>A0AAW0WNQ9</accession>
<dbReference type="AlphaFoldDB" id="A0AAW0WNQ9"/>
<gene>
    <name evidence="1" type="ORF">OTU49_008624</name>
</gene>
<reference evidence="1 2" key="1">
    <citation type="journal article" date="2024" name="BMC Genomics">
        <title>Genome assembly of redclaw crayfish (Cherax quadricarinatus) provides insights into its immune adaptation and hypoxia tolerance.</title>
        <authorList>
            <person name="Liu Z."/>
            <person name="Zheng J."/>
            <person name="Li H."/>
            <person name="Fang K."/>
            <person name="Wang S."/>
            <person name="He J."/>
            <person name="Zhou D."/>
            <person name="Weng S."/>
            <person name="Chi M."/>
            <person name="Gu Z."/>
            <person name="He J."/>
            <person name="Li F."/>
            <person name="Wang M."/>
        </authorList>
    </citation>
    <scope>NUCLEOTIDE SEQUENCE [LARGE SCALE GENOMIC DNA]</scope>
    <source>
        <strain evidence="1">ZL_2023a</strain>
    </source>
</reference>
<comment type="caution">
    <text evidence="1">The sequence shown here is derived from an EMBL/GenBank/DDBJ whole genome shotgun (WGS) entry which is preliminary data.</text>
</comment>
<organism evidence="1 2">
    <name type="scientific">Cherax quadricarinatus</name>
    <name type="common">Australian red claw crayfish</name>
    <dbReference type="NCBI Taxonomy" id="27406"/>
    <lineage>
        <taxon>Eukaryota</taxon>
        <taxon>Metazoa</taxon>
        <taxon>Ecdysozoa</taxon>
        <taxon>Arthropoda</taxon>
        <taxon>Crustacea</taxon>
        <taxon>Multicrustacea</taxon>
        <taxon>Malacostraca</taxon>
        <taxon>Eumalacostraca</taxon>
        <taxon>Eucarida</taxon>
        <taxon>Decapoda</taxon>
        <taxon>Pleocyemata</taxon>
        <taxon>Astacidea</taxon>
        <taxon>Parastacoidea</taxon>
        <taxon>Parastacidae</taxon>
        <taxon>Cherax</taxon>
    </lineage>
</organism>
<name>A0AAW0WNQ9_CHEQU</name>
<proteinExistence type="predicted"/>
<evidence type="ECO:0000313" key="2">
    <source>
        <dbReference type="Proteomes" id="UP001445076"/>
    </source>
</evidence>
<dbReference type="EMBL" id="JARKIK010000068">
    <property type="protein sequence ID" value="KAK8729094.1"/>
    <property type="molecule type" value="Genomic_DNA"/>
</dbReference>
<dbReference type="Proteomes" id="UP001445076">
    <property type="component" value="Unassembled WGS sequence"/>
</dbReference>
<evidence type="ECO:0000313" key="1">
    <source>
        <dbReference type="EMBL" id="KAK8729094.1"/>
    </source>
</evidence>
<protein>
    <submittedName>
        <fullName evidence="1">Uncharacterized protein</fullName>
    </submittedName>
</protein>